<dbReference type="CTD" id="36346319"/>
<gene>
    <name evidence="2" type="ORF">EGR_10604</name>
</gene>
<proteinExistence type="predicted"/>
<dbReference type="RefSeq" id="XP_024345732.1">
    <property type="nucleotide sequence ID" value="XM_024499853.1"/>
</dbReference>
<feature type="transmembrane region" description="Helical" evidence="1">
    <location>
        <begin position="132"/>
        <end position="151"/>
    </location>
</feature>
<protein>
    <submittedName>
        <fullName evidence="2">Uncharacterized protein</fullName>
    </submittedName>
</protein>
<dbReference type="KEGG" id="egl:EGR_10604"/>
<dbReference type="EMBL" id="APAU02000240">
    <property type="protein sequence ID" value="EUB54536.1"/>
    <property type="molecule type" value="Genomic_DNA"/>
</dbReference>
<comment type="caution">
    <text evidence="2">The sequence shown here is derived from an EMBL/GenBank/DDBJ whole genome shotgun (WGS) entry which is preliminary data.</text>
</comment>
<evidence type="ECO:0000313" key="3">
    <source>
        <dbReference type="Proteomes" id="UP000019149"/>
    </source>
</evidence>
<dbReference type="GeneID" id="36346319"/>
<dbReference type="Proteomes" id="UP000019149">
    <property type="component" value="Unassembled WGS sequence"/>
</dbReference>
<evidence type="ECO:0000313" key="2">
    <source>
        <dbReference type="EMBL" id="EUB54536.1"/>
    </source>
</evidence>
<keyword evidence="1" id="KW-1133">Transmembrane helix</keyword>
<keyword evidence="3" id="KW-1185">Reference proteome</keyword>
<organism evidence="2 3">
    <name type="scientific">Echinococcus granulosus</name>
    <name type="common">Hydatid tapeworm</name>
    <dbReference type="NCBI Taxonomy" id="6210"/>
    <lineage>
        <taxon>Eukaryota</taxon>
        <taxon>Metazoa</taxon>
        <taxon>Spiralia</taxon>
        <taxon>Lophotrochozoa</taxon>
        <taxon>Platyhelminthes</taxon>
        <taxon>Cestoda</taxon>
        <taxon>Eucestoda</taxon>
        <taxon>Cyclophyllidea</taxon>
        <taxon>Taeniidae</taxon>
        <taxon>Echinococcus</taxon>
        <taxon>Echinococcus granulosus group</taxon>
    </lineage>
</organism>
<sequence length="388" mass="44307">MCLGRPVRNNVNRYINFQVIETDPFNALLLSVLEENKKLLLILIKNAKMEQRCLFRETVESVLLFRMLKLYNESCHISCTTTSTAIMINSCAANFQHCLSLSNSPRLCRVGNHPPKLSSPMQFDIWIASTDFIAYSSGAFLINLLLFINWARWIPKSTFSNCVLFKTSIYSPENMDSLIFGPFYRSTFFGCRKFFDLWIQLRSETNSNSTDFSQESNYGIKIKREILVKYTVPNASGEINLHLTDFPPLPLEQRNSDTKLCESSKVSNNFLISAEYKKQEEVLRRGFFVYAMTTPSLESMDTLSIAAQSDVIKFKTLKAKFLNFTLTMMLAVIKGIRKSGKVNADCSKQNTDNRNRLKFLLTLTDISQIIFCLVQSQLNGVVTSLFQA</sequence>
<evidence type="ECO:0000256" key="1">
    <source>
        <dbReference type="SAM" id="Phobius"/>
    </source>
</evidence>
<reference evidence="2 3" key="1">
    <citation type="journal article" date="2013" name="Nat. Genet.">
        <title>The genome of the hydatid tapeworm Echinococcus granulosus.</title>
        <authorList>
            <person name="Zheng H."/>
            <person name="Zhang W."/>
            <person name="Zhang L."/>
            <person name="Zhang Z."/>
            <person name="Li J."/>
            <person name="Lu G."/>
            <person name="Zhu Y."/>
            <person name="Wang Y."/>
            <person name="Huang Y."/>
            <person name="Liu J."/>
            <person name="Kang H."/>
            <person name="Chen J."/>
            <person name="Wang L."/>
            <person name="Chen A."/>
            <person name="Yu S."/>
            <person name="Gao Z."/>
            <person name="Jin L."/>
            <person name="Gu W."/>
            <person name="Wang Z."/>
            <person name="Zhao L."/>
            <person name="Shi B."/>
            <person name="Wen H."/>
            <person name="Lin R."/>
            <person name="Jones M.K."/>
            <person name="Brejova B."/>
            <person name="Vinar T."/>
            <person name="Zhao G."/>
            <person name="McManus D.P."/>
            <person name="Chen Z."/>
            <person name="Zhou Y."/>
            <person name="Wang S."/>
        </authorList>
    </citation>
    <scope>NUCLEOTIDE SEQUENCE [LARGE SCALE GENOMIC DNA]</scope>
</reference>
<accession>W6U1Y3</accession>
<keyword evidence="1" id="KW-0472">Membrane</keyword>
<name>W6U1Y3_ECHGR</name>
<keyword evidence="1" id="KW-0812">Transmembrane</keyword>
<dbReference type="AlphaFoldDB" id="W6U1Y3"/>